<dbReference type="InterPro" id="IPR000504">
    <property type="entry name" value="RRM_dom"/>
</dbReference>
<dbReference type="CDD" id="cd00590">
    <property type="entry name" value="RRM_SF"/>
    <property type="match status" value="1"/>
</dbReference>
<reference evidence="3" key="1">
    <citation type="submission" date="2023-04" db="EMBL/GenBank/DDBJ databases">
        <authorList>
            <person name="Vijverberg K."/>
            <person name="Xiong W."/>
            <person name="Schranz E."/>
        </authorList>
    </citation>
    <scope>NUCLEOTIDE SEQUENCE</scope>
</reference>
<evidence type="ECO:0000313" key="4">
    <source>
        <dbReference type="Proteomes" id="UP001177003"/>
    </source>
</evidence>
<evidence type="ECO:0000259" key="2">
    <source>
        <dbReference type="PROSITE" id="PS50102"/>
    </source>
</evidence>
<sequence length="119" mass="13941">MEKLKSLDVEGWIKVRRRRSITNRAITTLYVSNISDGFNYKDVWDIFMEFGKVIDVYIARKKDISGSNFAFIRFKGIKYIEELEMKTGNVKCRKCILKVNETRFLRSVMSTAKTSPFPL</sequence>
<dbReference type="GO" id="GO:0003723">
    <property type="term" value="F:RNA binding"/>
    <property type="evidence" value="ECO:0007669"/>
    <property type="project" value="UniProtKB-UniRule"/>
</dbReference>
<evidence type="ECO:0000313" key="3">
    <source>
        <dbReference type="EMBL" id="CAI9267059.1"/>
    </source>
</evidence>
<feature type="domain" description="RRM" evidence="2">
    <location>
        <begin position="27"/>
        <end position="104"/>
    </location>
</feature>
<keyword evidence="1" id="KW-0694">RNA-binding</keyword>
<dbReference type="Gene3D" id="3.30.70.330">
    <property type="match status" value="1"/>
</dbReference>
<dbReference type="Pfam" id="PF00076">
    <property type="entry name" value="RRM_1"/>
    <property type="match status" value="1"/>
</dbReference>
<dbReference type="SMART" id="SM00360">
    <property type="entry name" value="RRM"/>
    <property type="match status" value="1"/>
</dbReference>
<dbReference type="EMBL" id="OX465077">
    <property type="protein sequence ID" value="CAI9267059.1"/>
    <property type="molecule type" value="Genomic_DNA"/>
</dbReference>
<organism evidence="3 4">
    <name type="scientific">Lactuca saligna</name>
    <name type="common">Willowleaf lettuce</name>
    <dbReference type="NCBI Taxonomy" id="75948"/>
    <lineage>
        <taxon>Eukaryota</taxon>
        <taxon>Viridiplantae</taxon>
        <taxon>Streptophyta</taxon>
        <taxon>Embryophyta</taxon>
        <taxon>Tracheophyta</taxon>
        <taxon>Spermatophyta</taxon>
        <taxon>Magnoliopsida</taxon>
        <taxon>eudicotyledons</taxon>
        <taxon>Gunneridae</taxon>
        <taxon>Pentapetalae</taxon>
        <taxon>asterids</taxon>
        <taxon>campanulids</taxon>
        <taxon>Asterales</taxon>
        <taxon>Asteraceae</taxon>
        <taxon>Cichorioideae</taxon>
        <taxon>Cichorieae</taxon>
        <taxon>Lactucinae</taxon>
        <taxon>Lactuca</taxon>
    </lineage>
</organism>
<dbReference type="InterPro" id="IPR035979">
    <property type="entry name" value="RBD_domain_sf"/>
</dbReference>
<keyword evidence="4" id="KW-1185">Reference proteome</keyword>
<accession>A0AA35Y4M5</accession>
<dbReference type="InterPro" id="IPR012677">
    <property type="entry name" value="Nucleotide-bd_a/b_plait_sf"/>
</dbReference>
<dbReference type="AlphaFoldDB" id="A0AA35Y4M5"/>
<protein>
    <recommendedName>
        <fullName evidence="2">RRM domain-containing protein</fullName>
    </recommendedName>
</protein>
<gene>
    <name evidence="3" type="ORF">LSALG_LOCUS7569</name>
</gene>
<proteinExistence type="predicted"/>
<name>A0AA35Y4M5_LACSI</name>
<dbReference type="SUPFAM" id="SSF54928">
    <property type="entry name" value="RNA-binding domain, RBD"/>
    <property type="match status" value="1"/>
</dbReference>
<dbReference type="PROSITE" id="PS50102">
    <property type="entry name" value="RRM"/>
    <property type="match status" value="1"/>
</dbReference>
<evidence type="ECO:0000256" key="1">
    <source>
        <dbReference type="PROSITE-ProRule" id="PRU00176"/>
    </source>
</evidence>
<dbReference type="Proteomes" id="UP001177003">
    <property type="component" value="Chromosome 1"/>
</dbReference>